<keyword evidence="3" id="KW-1185">Reference proteome</keyword>
<comment type="caution">
    <text evidence="2">The sequence shown here is derived from an EMBL/GenBank/DDBJ whole genome shotgun (WGS) entry which is preliminary data.</text>
</comment>
<sequence length="102" mass="10503">MSVRTERVGGTGRAEVVGRFDAHEVAQAQGVLRALVEGDAPALEVDLSGVTFVDSSALAELVALRRTALARGGTFTLTGTSEPVRTILEVTDLAGVLLPDAG</sequence>
<protein>
    <submittedName>
        <fullName evidence="2">Anti-sigma B factor antagonist</fullName>
    </submittedName>
</protein>
<dbReference type="PANTHER" id="PTHR35849:SF2">
    <property type="entry name" value="BLR2341 PROTEIN"/>
    <property type="match status" value="1"/>
</dbReference>
<dbReference type="Pfam" id="PF13466">
    <property type="entry name" value="STAS_2"/>
    <property type="match status" value="1"/>
</dbReference>
<organism evidence="2 3">
    <name type="scientific">Cellulomonas iranensis</name>
    <dbReference type="NCBI Taxonomy" id="76862"/>
    <lineage>
        <taxon>Bacteria</taxon>
        <taxon>Bacillati</taxon>
        <taxon>Actinomycetota</taxon>
        <taxon>Actinomycetes</taxon>
        <taxon>Micrococcales</taxon>
        <taxon>Cellulomonadaceae</taxon>
        <taxon>Cellulomonas</taxon>
    </lineage>
</organism>
<dbReference type="CDD" id="cd07043">
    <property type="entry name" value="STAS_anti-anti-sigma_factors"/>
    <property type="match status" value="1"/>
</dbReference>
<evidence type="ECO:0000313" key="2">
    <source>
        <dbReference type="EMBL" id="MDQ0425222.1"/>
    </source>
</evidence>
<name>A0ABU0GIL7_9CELL</name>
<dbReference type="RefSeq" id="WP_070320098.1">
    <property type="nucleotide sequence ID" value="NZ_CP194061.1"/>
</dbReference>
<proteinExistence type="predicted"/>
<gene>
    <name evidence="2" type="ORF">JO380_001603</name>
</gene>
<accession>A0ABU0GIL7</accession>
<evidence type="ECO:0000313" key="3">
    <source>
        <dbReference type="Proteomes" id="UP001240250"/>
    </source>
</evidence>
<dbReference type="PROSITE" id="PS50801">
    <property type="entry name" value="STAS"/>
    <property type="match status" value="1"/>
</dbReference>
<dbReference type="InterPro" id="IPR036513">
    <property type="entry name" value="STAS_dom_sf"/>
</dbReference>
<dbReference type="EMBL" id="JAUSVM010000001">
    <property type="protein sequence ID" value="MDQ0425222.1"/>
    <property type="molecule type" value="Genomic_DNA"/>
</dbReference>
<feature type="domain" description="STAS" evidence="1">
    <location>
        <begin position="1"/>
        <end position="102"/>
    </location>
</feature>
<evidence type="ECO:0000259" key="1">
    <source>
        <dbReference type="PROSITE" id="PS50801"/>
    </source>
</evidence>
<dbReference type="SUPFAM" id="SSF52091">
    <property type="entry name" value="SpoIIaa-like"/>
    <property type="match status" value="1"/>
</dbReference>
<dbReference type="InterPro" id="IPR058548">
    <property type="entry name" value="MlaB-like_STAS"/>
</dbReference>
<dbReference type="Proteomes" id="UP001240250">
    <property type="component" value="Unassembled WGS sequence"/>
</dbReference>
<reference evidence="2 3" key="1">
    <citation type="submission" date="2023-07" db="EMBL/GenBank/DDBJ databases">
        <title>Sequencing the genomes of 1000 actinobacteria strains.</title>
        <authorList>
            <person name="Klenk H.-P."/>
        </authorList>
    </citation>
    <scope>NUCLEOTIDE SEQUENCE [LARGE SCALE GENOMIC DNA]</scope>
    <source>
        <strain evidence="2 3">DSM 14785</strain>
    </source>
</reference>
<dbReference type="PANTHER" id="PTHR35849">
    <property type="entry name" value="BLR2341 PROTEIN"/>
    <property type="match status" value="1"/>
</dbReference>
<dbReference type="InterPro" id="IPR002645">
    <property type="entry name" value="STAS_dom"/>
</dbReference>
<dbReference type="Gene3D" id="3.30.750.24">
    <property type="entry name" value="STAS domain"/>
    <property type="match status" value="1"/>
</dbReference>
<dbReference type="InterPro" id="IPR052746">
    <property type="entry name" value="MlaB_ABC_Transporter"/>
</dbReference>